<dbReference type="AlphaFoldDB" id="X1E5N7"/>
<accession>X1E5N7</accession>
<feature type="transmembrane region" description="Helical" evidence="1">
    <location>
        <begin position="42"/>
        <end position="66"/>
    </location>
</feature>
<gene>
    <name evidence="2" type="ORF">S01H4_58122</name>
</gene>
<sequence>TGILTKLDGLDLAGEGASALGGLSNLVGEDGIFQVANIIPPYFLQIIIGIYLIQMVFILTKTLVVIDSGEDKLQTTNKTGKNLRKGITLYFITALFAILALFILTTIVLGNL</sequence>
<comment type="caution">
    <text evidence="2">The sequence shown here is derived from an EMBL/GenBank/DDBJ whole genome shotgun (WGS) entry which is preliminary data.</text>
</comment>
<feature type="non-terminal residue" evidence="2">
    <location>
        <position position="1"/>
    </location>
</feature>
<feature type="transmembrane region" description="Helical" evidence="1">
    <location>
        <begin position="87"/>
        <end position="109"/>
    </location>
</feature>
<name>X1E5N7_9ZZZZ</name>
<keyword evidence="1" id="KW-0472">Membrane</keyword>
<keyword evidence="1" id="KW-0812">Transmembrane</keyword>
<organism evidence="2">
    <name type="scientific">marine sediment metagenome</name>
    <dbReference type="NCBI Taxonomy" id="412755"/>
    <lineage>
        <taxon>unclassified sequences</taxon>
        <taxon>metagenomes</taxon>
        <taxon>ecological metagenomes</taxon>
    </lineage>
</organism>
<keyword evidence="1" id="KW-1133">Transmembrane helix</keyword>
<evidence type="ECO:0000256" key="1">
    <source>
        <dbReference type="SAM" id="Phobius"/>
    </source>
</evidence>
<proteinExistence type="predicted"/>
<evidence type="ECO:0000313" key="2">
    <source>
        <dbReference type="EMBL" id="GAH12484.1"/>
    </source>
</evidence>
<reference evidence="2" key="1">
    <citation type="journal article" date="2014" name="Front. Microbiol.">
        <title>High frequency of phylogenetically diverse reductive dehalogenase-homologous genes in deep subseafloor sedimentary metagenomes.</title>
        <authorList>
            <person name="Kawai M."/>
            <person name="Futagami T."/>
            <person name="Toyoda A."/>
            <person name="Takaki Y."/>
            <person name="Nishi S."/>
            <person name="Hori S."/>
            <person name="Arai W."/>
            <person name="Tsubouchi T."/>
            <person name="Morono Y."/>
            <person name="Uchiyama I."/>
            <person name="Ito T."/>
            <person name="Fujiyama A."/>
            <person name="Inagaki F."/>
            <person name="Takami H."/>
        </authorList>
    </citation>
    <scope>NUCLEOTIDE SEQUENCE</scope>
    <source>
        <strain evidence="2">Expedition CK06-06</strain>
    </source>
</reference>
<protein>
    <submittedName>
        <fullName evidence="2">Uncharacterized protein</fullName>
    </submittedName>
</protein>
<dbReference type="EMBL" id="BART01033916">
    <property type="protein sequence ID" value="GAH12484.1"/>
    <property type="molecule type" value="Genomic_DNA"/>
</dbReference>